<dbReference type="EC" id="2.7.4.3" evidence="2"/>
<name>A0AAF0D2B2_ODILC</name>
<evidence type="ECO:0000313" key="3">
    <source>
        <dbReference type="Proteomes" id="UP000186851"/>
    </source>
</evidence>
<dbReference type="InterPro" id="IPR027417">
    <property type="entry name" value="P-loop_NTPase"/>
</dbReference>
<keyword evidence="2" id="KW-0808">Transferase</keyword>
<proteinExistence type="predicted"/>
<dbReference type="GO" id="GO:0004017">
    <property type="term" value="F:AMP kinase activity"/>
    <property type="evidence" value="ECO:0007669"/>
    <property type="project" value="UniProtKB-EC"/>
</dbReference>
<organism evidence="2 3">
    <name type="scientific">Odinarchaeota yellowstonii (strain LCB_4)</name>
    <dbReference type="NCBI Taxonomy" id="1841599"/>
    <lineage>
        <taxon>Archaea</taxon>
        <taxon>Promethearchaeati</taxon>
        <taxon>Candidatus Odinarchaeota</taxon>
        <taxon>Candidatus Odinarchaeia</taxon>
        <taxon>Candidatus Odinarchaeales</taxon>
        <taxon>Candidatus Odinarchaeaceae</taxon>
        <taxon>Candidatus Odinarchaeum</taxon>
    </lineage>
</organism>
<reference evidence="2" key="1">
    <citation type="journal article" date="2017" name="Nature">
        <title>Asgard archaea illuminate the origin of eukaryotic cellular complexity.</title>
        <authorList>
            <person name="Zaremba-Niedzwiedzka K."/>
            <person name="Caceres E.F."/>
            <person name="Saw J.H."/>
            <person name="Backstrom D."/>
            <person name="Juzokaite L."/>
            <person name="Vancaester E."/>
            <person name="Seitz K.W."/>
            <person name="Anantharaman K."/>
            <person name="Starnawski P."/>
            <person name="Kjeldsen K.U."/>
            <person name="Scott M.B."/>
            <person name="Nunoura T."/>
            <person name="Banfield J.F."/>
            <person name="Schramm A."/>
            <person name="Baker B.J."/>
            <person name="Spang A."/>
            <person name="Ettema T.J.G."/>
        </authorList>
    </citation>
    <scope>NUCLEOTIDE SEQUENCE</scope>
    <source>
        <strain evidence="2">LCB_4</strain>
    </source>
</reference>
<dbReference type="AlphaFoldDB" id="A0AAF0D2B2"/>
<dbReference type="EMBL" id="MDVT01000004">
    <property type="protein sequence ID" value="OLS18724.1"/>
    <property type="molecule type" value="Genomic_DNA"/>
</dbReference>
<accession>A0AAF0D2B2</accession>
<dbReference type="KEGG" id="oyw:OdinLCB4_000095"/>
<sequence length="198" mass="22855">MRFILTGVPGAGKTTVCNKLAEKMSNLSVVNYGDVIFEEAKKLYPSIIQVREDTRKLPRADYRNIQIEAAKKISLITDNLIVDTHMSLKTPYGFYPGLIPETINIIQPDGIILLEFNPRDVIARREKDRLAGKRVTRDMESETDILLHQQVNRMFAVSYSAINQCYVKIIDLTWPQEYEFQHTEYAVNKIIEMLNFKI</sequence>
<evidence type="ECO:0000313" key="1">
    <source>
        <dbReference type="EMBL" id="OLS18724.1"/>
    </source>
</evidence>
<dbReference type="Pfam" id="PF13207">
    <property type="entry name" value="AAA_17"/>
    <property type="match status" value="1"/>
</dbReference>
<dbReference type="NCBIfam" id="NF003122">
    <property type="entry name" value="PRK04040.1"/>
    <property type="match status" value="1"/>
</dbReference>
<dbReference type="Proteomes" id="UP000186851">
    <property type="component" value="Chromosome"/>
</dbReference>
<evidence type="ECO:0000313" key="2">
    <source>
        <dbReference type="EMBL" id="WEU40371.1"/>
    </source>
</evidence>
<dbReference type="Gene3D" id="3.40.50.300">
    <property type="entry name" value="P-loop containing nucleotide triphosphate hydrolases"/>
    <property type="match status" value="1"/>
</dbReference>
<dbReference type="EMBL" id="CP091871">
    <property type="protein sequence ID" value="WEU40371.1"/>
    <property type="molecule type" value="Genomic_DNA"/>
</dbReference>
<reference evidence="2" key="2">
    <citation type="journal article" date="2022" name="Nat. Microbiol.">
        <title>A closed Candidatus Odinarchaeum chromosome exposes Asgard archaeal viruses.</title>
        <authorList>
            <person name="Tamarit D."/>
            <person name="Caceres E.F."/>
            <person name="Krupovic M."/>
            <person name="Nijland R."/>
            <person name="Eme L."/>
            <person name="Robinson N.P."/>
            <person name="Ettema T.J.G."/>
        </authorList>
    </citation>
    <scope>NUCLEOTIDE SEQUENCE</scope>
    <source>
        <strain evidence="2">LCB_4</strain>
    </source>
</reference>
<protein>
    <submittedName>
        <fullName evidence="2">Adenylate kinase</fullName>
        <ecNumber evidence="2">2.7.4.3</ecNumber>
    </submittedName>
</protein>
<gene>
    <name evidence="1" type="primary">adkA_1</name>
    <name evidence="2" type="ORF">OdinLCB4_000095</name>
    <name evidence="1" type="ORF">OdinLCB4_00710</name>
</gene>
<dbReference type="SUPFAM" id="SSF52540">
    <property type="entry name" value="P-loop containing nucleoside triphosphate hydrolases"/>
    <property type="match status" value="1"/>
</dbReference>
<keyword evidence="2" id="KW-0418">Kinase</keyword>